<comment type="caution">
    <text evidence="4">The sequence shown here is derived from an EMBL/GenBank/DDBJ whole genome shotgun (WGS) entry which is preliminary data.</text>
</comment>
<dbReference type="PANTHER" id="PTHR15337:SF11">
    <property type="entry name" value="THIOREDOXIN DOMAIN-CONTAINING PROTEIN"/>
    <property type="match status" value="1"/>
</dbReference>
<protein>
    <submittedName>
        <fullName evidence="4">Thiol reductase thioredoxin</fullName>
    </submittedName>
</protein>
<evidence type="ECO:0000259" key="3">
    <source>
        <dbReference type="PROSITE" id="PS51352"/>
    </source>
</evidence>
<evidence type="ECO:0000256" key="2">
    <source>
        <dbReference type="SAM" id="SignalP"/>
    </source>
</evidence>
<evidence type="ECO:0000256" key="1">
    <source>
        <dbReference type="ARBA" id="ARBA00022729"/>
    </source>
</evidence>
<dbReference type="InterPro" id="IPR051099">
    <property type="entry name" value="AGR/TXD"/>
</dbReference>
<sequence length="153" mass="16489">MRTLLLLCLLAVAPLAQSSTLPYDDHADAGTQLRDALAAGKKTHKPTLVIFGANWCHDCRALDTSLHSAKNAPLIARSFVVVKVDVGNFDHNLDISQRYGDPIQNGIPAAVVVSPAGTLLYTTRAGELANARKMSDDGIYQFFDQVAHAHRAP</sequence>
<dbReference type="Pfam" id="PF13899">
    <property type="entry name" value="Thioredoxin_7"/>
    <property type="match status" value="1"/>
</dbReference>
<dbReference type="Gene3D" id="3.40.30.10">
    <property type="entry name" value="Glutaredoxin"/>
    <property type="match status" value="1"/>
</dbReference>
<dbReference type="InterPro" id="IPR036249">
    <property type="entry name" value="Thioredoxin-like_sf"/>
</dbReference>
<dbReference type="Proteomes" id="UP000238908">
    <property type="component" value="Unassembled WGS sequence"/>
</dbReference>
<dbReference type="CDD" id="cd02947">
    <property type="entry name" value="TRX_family"/>
    <property type="match status" value="1"/>
</dbReference>
<dbReference type="EMBL" id="MDEE01000045">
    <property type="protein sequence ID" value="PPU54036.1"/>
    <property type="molecule type" value="Genomic_DNA"/>
</dbReference>
<name>A0A2S7BXH1_9XANT</name>
<evidence type="ECO:0000313" key="5">
    <source>
        <dbReference type="Proteomes" id="UP000238908"/>
    </source>
</evidence>
<evidence type="ECO:0000313" key="4">
    <source>
        <dbReference type="EMBL" id="PPU54036.1"/>
    </source>
</evidence>
<keyword evidence="1 2" id="KW-0732">Signal</keyword>
<reference evidence="4 5" key="1">
    <citation type="submission" date="2016-08" db="EMBL/GenBank/DDBJ databases">
        <authorList>
            <person name="Seilhamer J.J."/>
        </authorList>
    </citation>
    <scope>NUCLEOTIDE SEQUENCE [LARGE SCALE GENOMIC DNA]</scope>
    <source>
        <strain evidence="4 5">CFBP7245</strain>
    </source>
</reference>
<accession>A0A2S7BXH1</accession>
<organism evidence="4 5">
    <name type="scientific">Xanthomonas dyei</name>
    <dbReference type="NCBI Taxonomy" id="743699"/>
    <lineage>
        <taxon>Bacteria</taxon>
        <taxon>Pseudomonadati</taxon>
        <taxon>Pseudomonadota</taxon>
        <taxon>Gammaproteobacteria</taxon>
        <taxon>Lysobacterales</taxon>
        <taxon>Lysobacteraceae</taxon>
        <taxon>Xanthomonas</taxon>
    </lineage>
</organism>
<dbReference type="SUPFAM" id="SSF52833">
    <property type="entry name" value="Thioredoxin-like"/>
    <property type="match status" value="1"/>
</dbReference>
<feature type="signal peptide" evidence="2">
    <location>
        <begin position="1"/>
        <end position="18"/>
    </location>
</feature>
<proteinExistence type="predicted"/>
<gene>
    <name evidence="4" type="ORF">XdyCFBP7245_20125</name>
</gene>
<dbReference type="PANTHER" id="PTHR15337">
    <property type="entry name" value="ANTERIOR GRADIENT PROTEIN-RELATED"/>
    <property type="match status" value="1"/>
</dbReference>
<dbReference type="AlphaFoldDB" id="A0A2S7BXH1"/>
<dbReference type="RefSeq" id="WP_104617214.1">
    <property type="nucleotide sequence ID" value="NZ_JBHLXZ010000046.1"/>
</dbReference>
<dbReference type="InterPro" id="IPR013766">
    <property type="entry name" value="Thioredoxin_domain"/>
</dbReference>
<dbReference type="PROSITE" id="PS51352">
    <property type="entry name" value="THIOREDOXIN_2"/>
    <property type="match status" value="1"/>
</dbReference>
<feature type="chain" id="PRO_5015696580" evidence="2">
    <location>
        <begin position="19"/>
        <end position="153"/>
    </location>
</feature>
<feature type="domain" description="Thioredoxin" evidence="3">
    <location>
        <begin position="10"/>
        <end position="148"/>
    </location>
</feature>